<dbReference type="RefSeq" id="WP_147057951.1">
    <property type="nucleotide sequence ID" value="NZ_CP042437.1"/>
</dbReference>
<evidence type="ECO:0000259" key="1">
    <source>
        <dbReference type="Pfam" id="PF12680"/>
    </source>
</evidence>
<evidence type="ECO:0000313" key="2">
    <source>
        <dbReference type="EMBL" id="QEC78883.1"/>
    </source>
</evidence>
<dbReference type="SUPFAM" id="SSF54427">
    <property type="entry name" value="NTF2-like"/>
    <property type="match status" value="1"/>
</dbReference>
<protein>
    <submittedName>
        <fullName evidence="2">Nuclear transport factor 2 family protein</fullName>
    </submittedName>
</protein>
<dbReference type="InterPro" id="IPR032710">
    <property type="entry name" value="NTF2-like_dom_sf"/>
</dbReference>
<reference evidence="2 3" key="1">
    <citation type="journal article" date="2013" name="J. Microbiol.">
        <title>Mucilaginibacter ginsenosidivorax sp. nov., with ginsenoside converting activity isolated from sediment.</title>
        <authorList>
            <person name="Kim J.K."/>
            <person name="Choi T.E."/>
            <person name="Liu Q.M."/>
            <person name="Park H.Y."/>
            <person name="Yi T.H."/>
            <person name="Yoon M.H."/>
            <person name="Kim S.C."/>
            <person name="Im W.T."/>
        </authorList>
    </citation>
    <scope>NUCLEOTIDE SEQUENCE [LARGE SCALE GENOMIC DNA]</scope>
    <source>
        <strain evidence="2 3">KHI28</strain>
    </source>
</reference>
<dbReference type="Pfam" id="PF12680">
    <property type="entry name" value="SnoaL_2"/>
    <property type="match status" value="1"/>
</dbReference>
<keyword evidence="3" id="KW-1185">Reference proteome</keyword>
<gene>
    <name evidence="2" type="ORF">FSB76_24115</name>
</gene>
<dbReference type="OrthoDB" id="9812089at2"/>
<feature type="domain" description="SnoaL-like" evidence="1">
    <location>
        <begin position="11"/>
        <end position="100"/>
    </location>
</feature>
<proteinExistence type="predicted"/>
<name>A0A5B8W555_9SPHI</name>
<organism evidence="2 3">
    <name type="scientific">Mucilaginibacter ginsenosidivorax</name>
    <dbReference type="NCBI Taxonomy" id="862126"/>
    <lineage>
        <taxon>Bacteria</taxon>
        <taxon>Pseudomonadati</taxon>
        <taxon>Bacteroidota</taxon>
        <taxon>Sphingobacteriia</taxon>
        <taxon>Sphingobacteriales</taxon>
        <taxon>Sphingobacteriaceae</taxon>
        <taxon>Mucilaginibacter</taxon>
    </lineage>
</organism>
<dbReference type="KEGG" id="mgk:FSB76_24115"/>
<evidence type="ECO:0000313" key="3">
    <source>
        <dbReference type="Proteomes" id="UP000321362"/>
    </source>
</evidence>
<dbReference type="EMBL" id="CP042437">
    <property type="protein sequence ID" value="QEC78883.1"/>
    <property type="molecule type" value="Genomic_DNA"/>
</dbReference>
<dbReference type="Proteomes" id="UP000321362">
    <property type="component" value="Chromosome"/>
</dbReference>
<accession>A0A5B8W555</accession>
<dbReference type="InterPro" id="IPR037401">
    <property type="entry name" value="SnoaL-like"/>
</dbReference>
<dbReference type="AlphaFoldDB" id="A0A5B8W555"/>
<dbReference type="Gene3D" id="3.10.450.50">
    <property type="match status" value="1"/>
</dbReference>
<sequence>MDNKQLVLTAITDVFVNRDISAFDKYFSPDYVQHNPIFPNGTDGVKQSIPSLPPDFSYEPGVITENGDIVMIHGRYKNWLGKTMIAVDIFKVKNGRLIEHWDVMQEEVPAEKSVNGNSMFPIS</sequence>